<dbReference type="GO" id="GO:0009279">
    <property type="term" value="C:cell outer membrane"/>
    <property type="evidence" value="ECO:0007669"/>
    <property type="project" value="UniProtKB-SubCell"/>
</dbReference>
<dbReference type="Gene3D" id="1.20.1600.10">
    <property type="entry name" value="Outer membrane efflux proteins (OEP)"/>
    <property type="match status" value="1"/>
</dbReference>
<feature type="coiled-coil region" evidence="7">
    <location>
        <begin position="360"/>
        <end position="394"/>
    </location>
</feature>
<evidence type="ECO:0000313" key="8">
    <source>
        <dbReference type="EMBL" id="MPL72859.1"/>
    </source>
</evidence>
<dbReference type="EMBL" id="VSSQ01000068">
    <property type="protein sequence ID" value="MPL72859.1"/>
    <property type="molecule type" value="Genomic_DNA"/>
</dbReference>
<organism evidence="8">
    <name type="scientific">bioreactor metagenome</name>
    <dbReference type="NCBI Taxonomy" id="1076179"/>
    <lineage>
        <taxon>unclassified sequences</taxon>
        <taxon>metagenomes</taxon>
        <taxon>ecological metagenomes</taxon>
    </lineage>
</organism>
<comment type="caution">
    <text evidence="8">The sequence shown here is derived from an EMBL/GenBank/DDBJ whole genome shotgun (WGS) entry which is preliminary data.</text>
</comment>
<gene>
    <name evidence="8" type="ORF">SDC9_18652</name>
</gene>
<evidence type="ECO:0000256" key="3">
    <source>
        <dbReference type="ARBA" id="ARBA00022452"/>
    </source>
</evidence>
<keyword evidence="4" id="KW-0812">Transmembrane</keyword>
<dbReference type="GO" id="GO:0015288">
    <property type="term" value="F:porin activity"/>
    <property type="evidence" value="ECO:0007669"/>
    <property type="project" value="TreeGrafter"/>
</dbReference>
<keyword evidence="3" id="KW-1134">Transmembrane beta strand</keyword>
<comment type="subcellular location">
    <subcellularLocation>
        <location evidence="1">Cell outer membrane</location>
    </subcellularLocation>
</comment>
<evidence type="ECO:0000256" key="5">
    <source>
        <dbReference type="ARBA" id="ARBA00023136"/>
    </source>
</evidence>
<keyword evidence="7" id="KW-0175">Coiled coil</keyword>
<accession>A0A644U1S2</accession>
<name>A0A644U1S2_9ZZZZ</name>
<dbReference type="AlphaFoldDB" id="A0A644U1S2"/>
<keyword evidence="2" id="KW-0813">Transport</keyword>
<dbReference type="PANTHER" id="PTHR30026:SF20">
    <property type="entry name" value="OUTER MEMBRANE PROTEIN TOLC"/>
    <property type="match status" value="1"/>
</dbReference>
<evidence type="ECO:0000256" key="1">
    <source>
        <dbReference type="ARBA" id="ARBA00004442"/>
    </source>
</evidence>
<reference evidence="8" key="1">
    <citation type="submission" date="2019-08" db="EMBL/GenBank/DDBJ databases">
        <authorList>
            <person name="Kucharzyk K."/>
            <person name="Murdoch R.W."/>
            <person name="Higgins S."/>
            <person name="Loffler F."/>
        </authorList>
    </citation>
    <scope>NUCLEOTIDE SEQUENCE</scope>
</reference>
<keyword evidence="5" id="KW-0472">Membrane</keyword>
<dbReference type="InterPro" id="IPR051906">
    <property type="entry name" value="TolC-like"/>
</dbReference>
<dbReference type="SUPFAM" id="SSF56954">
    <property type="entry name" value="Outer membrane efflux proteins (OEP)"/>
    <property type="match status" value="1"/>
</dbReference>
<sequence length="448" mass="50441">MKIKILKLTILSLSLAFVNINVLGQESVLKLDLETALRIAHDNNPTIKIADIEIQRVDYAKKEAIGALLPSLNAVGQYTDNVMKQVMFMPESFSALMGGQKYMEMGYKNSYNGVLSTQIPIVNFTLWQNIKNKQNDIDIIIEKSRASKIEMTKQVKDAYYGVLLSKSSLKVLEQSHKNALETLKNIENSYKQGVVSEYDFIRAQVNVNNLNPILINAKNGVDLAIMQLRMILSLPAEQNIETQETLESFNKNISLFSQIDKETALTQNSDLKILDYNITALENQLKLINTQHLPMLSASGNYIYQTQSEDFNFKEYNWVSSASIGLQLTVPLFSGMQKVNQAKQVKMAIKGLQLQREYAKDGINLQIQAAINQMKAAKEQLNVNKDAIKQAERGYEIAKVRYQVGSGTILELNDSELSLTQSSLNYQQSLYNFLSAQANVEKIMGNIK</sequence>
<protein>
    <recommendedName>
        <fullName evidence="9">Outer membrane protein TolC</fullName>
    </recommendedName>
</protein>
<evidence type="ECO:0000256" key="4">
    <source>
        <dbReference type="ARBA" id="ARBA00022692"/>
    </source>
</evidence>
<dbReference type="PANTHER" id="PTHR30026">
    <property type="entry name" value="OUTER MEMBRANE PROTEIN TOLC"/>
    <property type="match status" value="1"/>
</dbReference>
<evidence type="ECO:0000256" key="6">
    <source>
        <dbReference type="ARBA" id="ARBA00023237"/>
    </source>
</evidence>
<dbReference type="InterPro" id="IPR003423">
    <property type="entry name" value="OMP_efflux"/>
</dbReference>
<keyword evidence="6" id="KW-0998">Cell outer membrane</keyword>
<evidence type="ECO:0000256" key="2">
    <source>
        <dbReference type="ARBA" id="ARBA00022448"/>
    </source>
</evidence>
<dbReference type="Pfam" id="PF02321">
    <property type="entry name" value="OEP"/>
    <property type="match status" value="2"/>
</dbReference>
<evidence type="ECO:0000256" key="7">
    <source>
        <dbReference type="SAM" id="Coils"/>
    </source>
</evidence>
<evidence type="ECO:0008006" key="9">
    <source>
        <dbReference type="Google" id="ProtNLM"/>
    </source>
</evidence>
<proteinExistence type="predicted"/>
<dbReference type="GO" id="GO:0015562">
    <property type="term" value="F:efflux transmembrane transporter activity"/>
    <property type="evidence" value="ECO:0007669"/>
    <property type="project" value="InterPro"/>
</dbReference>
<dbReference type="GO" id="GO:1990281">
    <property type="term" value="C:efflux pump complex"/>
    <property type="evidence" value="ECO:0007669"/>
    <property type="project" value="TreeGrafter"/>
</dbReference>